<dbReference type="GO" id="GO:0005886">
    <property type="term" value="C:plasma membrane"/>
    <property type="evidence" value="ECO:0007669"/>
    <property type="project" value="UniProtKB-SubCell"/>
</dbReference>
<dbReference type="STRING" id="32264.T1K0W0"/>
<evidence type="ECO:0000256" key="2">
    <source>
        <dbReference type="ARBA" id="ARBA00004245"/>
    </source>
</evidence>
<dbReference type="PANTHER" id="PTHR13502">
    <property type="entry name" value="CDC42 SMALL EFFECTOR PROTEIN HOMOLOG"/>
    <property type="match status" value="1"/>
</dbReference>
<comment type="similarity">
    <text evidence="3">Belongs to the CDC42SE/SPEC family.</text>
</comment>
<proteinExistence type="inferred from homology"/>
<dbReference type="HOGENOM" id="CLU_173417_1_0_1"/>
<name>T1K0W0_TETUR</name>
<evidence type="ECO:0000256" key="8">
    <source>
        <dbReference type="ARBA" id="ARBA00023139"/>
    </source>
</evidence>
<dbReference type="GO" id="GO:0008360">
    <property type="term" value="P:regulation of cell shape"/>
    <property type="evidence" value="ECO:0007669"/>
    <property type="project" value="UniProtKB-KW"/>
</dbReference>
<dbReference type="InterPro" id="IPR000095">
    <property type="entry name" value="CRIB_dom"/>
</dbReference>
<dbReference type="Proteomes" id="UP000015104">
    <property type="component" value="Unassembled WGS sequence"/>
</dbReference>
<protein>
    <recommendedName>
        <fullName evidence="11">CRIB domain-containing protein</fullName>
    </recommendedName>
</protein>
<evidence type="ECO:0000256" key="7">
    <source>
        <dbReference type="ARBA" id="ARBA00023136"/>
    </source>
</evidence>
<evidence type="ECO:0000256" key="5">
    <source>
        <dbReference type="ARBA" id="ARBA00022490"/>
    </source>
</evidence>
<dbReference type="EnsemblMetazoa" id="tetur03g09260.1">
    <property type="protein sequence ID" value="tetur03g09260.1"/>
    <property type="gene ID" value="tetur03g09260"/>
</dbReference>
<keyword evidence="9" id="KW-0206">Cytoskeleton</keyword>
<evidence type="ECO:0000256" key="9">
    <source>
        <dbReference type="ARBA" id="ARBA00023212"/>
    </source>
</evidence>
<evidence type="ECO:0000259" key="11">
    <source>
        <dbReference type="PROSITE" id="PS50108"/>
    </source>
</evidence>
<dbReference type="PANTHER" id="PTHR13502:SF6">
    <property type="entry name" value="CDC42 SMALL EFFECTOR PROTEIN HOMOLOG"/>
    <property type="match status" value="1"/>
</dbReference>
<keyword evidence="7" id="KW-0472">Membrane</keyword>
<evidence type="ECO:0000313" key="13">
    <source>
        <dbReference type="Proteomes" id="UP000015104"/>
    </source>
</evidence>
<reference evidence="13" key="1">
    <citation type="submission" date="2011-08" db="EMBL/GenBank/DDBJ databases">
        <authorList>
            <person name="Rombauts S."/>
        </authorList>
    </citation>
    <scope>NUCLEOTIDE SEQUENCE</scope>
    <source>
        <strain evidence="13">London</strain>
    </source>
</reference>
<dbReference type="EMBL" id="CAEY01001145">
    <property type="status" value="NOT_ANNOTATED_CDS"/>
    <property type="molecule type" value="Genomic_DNA"/>
</dbReference>
<keyword evidence="10" id="KW-0449">Lipoprotein</keyword>
<comment type="subcellular location">
    <subcellularLocation>
        <location evidence="1">Cell membrane</location>
        <topology evidence="1">Lipid-anchor</topology>
    </subcellularLocation>
    <subcellularLocation>
        <location evidence="2">Cytoplasm</location>
        <location evidence="2">Cytoskeleton</location>
    </subcellularLocation>
</comment>
<dbReference type="PROSITE" id="PS50108">
    <property type="entry name" value="CRIB"/>
    <property type="match status" value="1"/>
</dbReference>
<keyword evidence="5" id="KW-0963">Cytoplasm</keyword>
<evidence type="ECO:0000256" key="10">
    <source>
        <dbReference type="ARBA" id="ARBA00023288"/>
    </source>
</evidence>
<dbReference type="InterPro" id="IPR039056">
    <property type="entry name" value="SPEC"/>
</dbReference>
<keyword evidence="6" id="KW-0133">Cell shape</keyword>
<keyword evidence="8" id="KW-0564">Palmitate</keyword>
<accession>T1K0W0</accession>
<dbReference type="GO" id="GO:0031267">
    <property type="term" value="F:small GTPase binding"/>
    <property type="evidence" value="ECO:0007669"/>
    <property type="project" value="InterPro"/>
</dbReference>
<evidence type="ECO:0000256" key="1">
    <source>
        <dbReference type="ARBA" id="ARBA00004193"/>
    </source>
</evidence>
<dbReference type="Gene3D" id="3.90.810.10">
    <property type="entry name" value="CRIB domain"/>
    <property type="match status" value="1"/>
</dbReference>
<evidence type="ECO:0000256" key="3">
    <source>
        <dbReference type="ARBA" id="ARBA00005720"/>
    </source>
</evidence>
<dbReference type="GO" id="GO:0035023">
    <property type="term" value="P:regulation of Rho protein signal transduction"/>
    <property type="evidence" value="ECO:0007669"/>
    <property type="project" value="InterPro"/>
</dbReference>
<evidence type="ECO:0000256" key="4">
    <source>
        <dbReference type="ARBA" id="ARBA00022475"/>
    </source>
</evidence>
<dbReference type="eggNOG" id="ENOG502S22R">
    <property type="taxonomic scope" value="Eukaryota"/>
</dbReference>
<feature type="domain" description="CRIB" evidence="11">
    <location>
        <begin position="47"/>
        <end position="60"/>
    </location>
</feature>
<dbReference type="Pfam" id="PF00786">
    <property type="entry name" value="PBD"/>
    <property type="match status" value="1"/>
</dbReference>
<organism evidence="12 13">
    <name type="scientific">Tetranychus urticae</name>
    <name type="common">Two-spotted spider mite</name>
    <dbReference type="NCBI Taxonomy" id="32264"/>
    <lineage>
        <taxon>Eukaryota</taxon>
        <taxon>Metazoa</taxon>
        <taxon>Ecdysozoa</taxon>
        <taxon>Arthropoda</taxon>
        <taxon>Chelicerata</taxon>
        <taxon>Arachnida</taxon>
        <taxon>Acari</taxon>
        <taxon>Acariformes</taxon>
        <taxon>Trombidiformes</taxon>
        <taxon>Prostigmata</taxon>
        <taxon>Eleutherengona</taxon>
        <taxon>Raphignathae</taxon>
        <taxon>Tetranychoidea</taxon>
        <taxon>Tetranychidae</taxon>
        <taxon>Tetranychus</taxon>
    </lineage>
</organism>
<keyword evidence="13" id="KW-1185">Reference proteome</keyword>
<evidence type="ECO:0000256" key="6">
    <source>
        <dbReference type="ARBA" id="ARBA00022960"/>
    </source>
</evidence>
<keyword evidence="4" id="KW-1003">Cell membrane</keyword>
<evidence type="ECO:0000313" key="12">
    <source>
        <dbReference type="EnsemblMetazoa" id="tetur03g09260.1"/>
    </source>
</evidence>
<sequence>MLNTNFTTYFLWNNTTKMSDMLVQCFTCCVTQQTRSKRRRRIDRSMIGSPTNFKHTAHVGFGEMSSHIDDLQNQLASKGGYEYAIPVSVK</sequence>
<reference evidence="12" key="2">
    <citation type="submission" date="2015-06" db="UniProtKB">
        <authorList>
            <consortium name="EnsemblMetazoa"/>
        </authorList>
    </citation>
    <scope>IDENTIFICATION</scope>
</reference>
<dbReference type="InterPro" id="IPR036936">
    <property type="entry name" value="CRIB_dom_sf"/>
</dbReference>
<dbReference type="CDD" id="cd00132">
    <property type="entry name" value="CRIB"/>
    <property type="match status" value="1"/>
</dbReference>
<dbReference type="GO" id="GO:0005856">
    <property type="term" value="C:cytoskeleton"/>
    <property type="evidence" value="ECO:0007669"/>
    <property type="project" value="UniProtKB-SubCell"/>
</dbReference>
<dbReference type="AlphaFoldDB" id="T1K0W0"/>
<dbReference type="SMART" id="SM00285">
    <property type="entry name" value="PBD"/>
    <property type="match status" value="1"/>
</dbReference>